<accession>A0ABY9X992</accession>
<dbReference type="GO" id="GO:0004497">
    <property type="term" value="F:monooxygenase activity"/>
    <property type="evidence" value="ECO:0007669"/>
    <property type="project" value="UniProtKB-KW"/>
</dbReference>
<name>A0ABY9X992_9BACT</name>
<evidence type="ECO:0000259" key="1">
    <source>
        <dbReference type="Pfam" id="PF01494"/>
    </source>
</evidence>
<dbReference type="PANTHER" id="PTHR46865:SF2">
    <property type="entry name" value="MONOOXYGENASE"/>
    <property type="match status" value="1"/>
</dbReference>
<dbReference type="InterPro" id="IPR002938">
    <property type="entry name" value="FAD-bd"/>
</dbReference>
<protein>
    <submittedName>
        <fullName evidence="2">FAD-binding monooxygenase</fullName>
    </submittedName>
</protein>
<sequence>MSRTVLITGASVAGPVLAWWLHRFGMNATVVERAPRFRDGGQNIDVRGAGRVVLRRMGLERAAMEAGTGELGIAFVDADNQVKARFDRDMFGGKGPTAELEILRGDLARLVYEHSRGTAEYIFGDTIQALDDRGNGIEVTFKNGGTRRFDLVIAAEGIGSSTRRLLFGDAARRRPLDLYMGYFSIPKGENDGDLARWYNAPGGRSVFLRPDRRGGTHAVLTLQQAPCGYEKLSPDAQKQVLMERFADAGWETPRVLEGLARADDFYFEKIGQVRLDRWSKGRTVLVGDAAYAPSPISGMGTTLGVVGAYVLAGELSRHDDHSEAFAAYERIMRPYVEQAQDVPKLGPRIAQPQTRLGIALQRAVLNLATKPGLRELAGKLLEPPAEKIDLPDYGHGA</sequence>
<keyword evidence="2" id="KW-0503">Monooxygenase</keyword>
<dbReference type="PANTHER" id="PTHR46865">
    <property type="entry name" value="OXIDOREDUCTASE-RELATED"/>
    <property type="match status" value="1"/>
</dbReference>
<dbReference type="InterPro" id="IPR036188">
    <property type="entry name" value="FAD/NAD-bd_sf"/>
</dbReference>
<dbReference type="Gene3D" id="3.30.9.10">
    <property type="entry name" value="D-Amino Acid Oxidase, subunit A, domain 2"/>
    <property type="match status" value="1"/>
</dbReference>
<dbReference type="SUPFAM" id="SSF51905">
    <property type="entry name" value="FAD/NAD(P)-binding domain"/>
    <property type="match status" value="1"/>
</dbReference>
<dbReference type="PRINTS" id="PR00420">
    <property type="entry name" value="RNGMNOXGNASE"/>
</dbReference>
<evidence type="ECO:0000313" key="2">
    <source>
        <dbReference type="EMBL" id="WNG51966.1"/>
    </source>
</evidence>
<reference evidence="2 3" key="1">
    <citation type="submission" date="2019-08" db="EMBL/GenBank/DDBJ databases">
        <title>Archangium and Cystobacter genomes.</title>
        <authorList>
            <person name="Chen I.-C.K."/>
            <person name="Wielgoss S."/>
        </authorList>
    </citation>
    <scope>NUCLEOTIDE SEQUENCE [LARGE SCALE GENOMIC DNA]</scope>
    <source>
        <strain evidence="2 3">Cbm 6</strain>
    </source>
</reference>
<dbReference type="RefSeq" id="WP_395812267.1">
    <property type="nucleotide sequence ID" value="NZ_CP043494.1"/>
</dbReference>
<organism evidence="2 3">
    <name type="scientific">Archangium minus</name>
    <dbReference type="NCBI Taxonomy" id="83450"/>
    <lineage>
        <taxon>Bacteria</taxon>
        <taxon>Pseudomonadati</taxon>
        <taxon>Myxococcota</taxon>
        <taxon>Myxococcia</taxon>
        <taxon>Myxococcales</taxon>
        <taxon>Cystobacterineae</taxon>
        <taxon>Archangiaceae</taxon>
        <taxon>Archangium</taxon>
    </lineage>
</organism>
<dbReference type="Proteomes" id="UP001611383">
    <property type="component" value="Chromosome"/>
</dbReference>
<gene>
    <name evidence="2" type="ORF">F0U60_53555</name>
</gene>
<feature type="domain" description="FAD-binding" evidence="1">
    <location>
        <begin position="4"/>
        <end position="339"/>
    </location>
</feature>
<dbReference type="Pfam" id="PF01494">
    <property type="entry name" value="FAD_binding_3"/>
    <property type="match status" value="1"/>
</dbReference>
<dbReference type="EMBL" id="CP043494">
    <property type="protein sequence ID" value="WNG51966.1"/>
    <property type="molecule type" value="Genomic_DNA"/>
</dbReference>
<evidence type="ECO:0000313" key="3">
    <source>
        <dbReference type="Proteomes" id="UP001611383"/>
    </source>
</evidence>
<keyword evidence="3" id="KW-1185">Reference proteome</keyword>
<keyword evidence="2" id="KW-0560">Oxidoreductase</keyword>
<dbReference type="Gene3D" id="3.50.50.60">
    <property type="entry name" value="FAD/NAD(P)-binding domain"/>
    <property type="match status" value="1"/>
</dbReference>
<dbReference type="InterPro" id="IPR051704">
    <property type="entry name" value="FAD_aromatic-hydroxylase"/>
</dbReference>
<proteinExistence type="predicted"/>